<accession>A0A6P3WS93</accession>
<evidence type="ECO:0000313" key="7">
    <source>
        <dbReference type="RefSeq" id="XP_014468946.1"/>
    </source>
</evidence>
<name>A0A6P3WS93_DINQU</name>
<dbReference type="GO" id="GO:0016020">
    <property type="term" value="C:membrane"/>
    <property type="evidence" value="ECO:0007669"/>
    <property type="project" value="UniProtKB-SubCell"/>
</dbReference>
<dbReference type="InterPro" id="IPR018499">
    <property type="entry name" value="Tetraspanin/Peripherin"/>
</dbReference>
<dbReference type="Pfam" id="PF00335">
    <property type="entry name" value="Tetraspanin"/>
    <property type="match status" value="1"/>
</dbReference>
<comment type="subcellular location">
    <subcellularLocation>
        <location evidence="1">Membrane</location>
        <topology evidence="1">Multi-pass membrane protein</topology>
    </subcellularLocation>
</comment>
<dbReference type="KEGG" id="dqu:106741428"/>
<evidence type="ECO:0000256" key="5">
    <source>
        <dbReference type="SAM" id="Phobius"/>
    </source>
</evidence>
<keyword evidence="2 5" id="KW-0812">Transmembrane</keyword>
<evidence type="ECO:0000313" key="6">
    <source>
        <dbReference type="Proteomes" id="UP000515204"/>
    </source>
</evidence>
<organism evidence="6 7">
    <name type="scientific">Dinoponera quadriceps</name>
    <name type="common">South American ant</name>
    <dbReference type="NCBI Taxonomy" id="609295"/>
    <lineage>
        <taxon>Eukaryota</taxon>
        <taxon>Metazoa</taxon>
        <taxon>Ecdysozoa</taxon>
        <taxon>Arthropoda</taxon>
        <taxon>Hexapoda</taxon>
        <taxon>Insecta</taxon>
        <taxon>Pterygota</taxon>
        <taxon>Neoptera</taxon>
        <taxon>Endopterygota</taxon>
        <taxon>Hymenoptera</taxon>
        <taxon>Apocrita</taxon>
        <taxon>Aculeata</taxon>
        <taxon>Formicoidea</taxon>
        <taxon>Formicidae</taxon>
        <taxon>Ponerinae</taxon>
        <taxon>Ponerini</taxon>
        <taxon>Dinoponera</taxon>
    </lineage>
</organism>
<feature type="transmembrane region" description="Helical" evidence="5">
    <location>
        <begin position="241"/>
        <end position="268"/>
    </location>
</feature>
<sequence>MPEEKPILRGRSGRRCTCGWEIKLGYGVAYTLAVFEAKRFLVFALEMFAEWQVIRFAGGFQPFVLTLADVALGLPCALITVRTIRRGGPNLRPKNHALRTKRVLRYLLVAVVVCAAMNTATLASTGCHISVKRETLAGVFNASMRLYVSAASYKYAIDEIQFTLQCCGHTSYADWFRFDWQKMDYGEEMAGQDGISDEDYGDRGVPFSCCSLRAMGPCTHAEMTNDETINVHGCAEVISPIVLRVVIIAYVMTGTLIVAQVLLAFLIARTIGKSLPLRSSISRARRSAAPFTIINTLPRTYVPRFSSVKKSAWYRRPNARPSSNDDVCIKENQKATSPAATCSCPILNRGESHERLYRVAEPFTREV</sequence>
<evidence type="ECO:0000256" key="4">
    <source>
        <dbReference type="ARBA" id="ARBA00023136"/>
    </source>
</evidence>
<dbReference type="RefSeq" id="XP_014468946.1">
    <property type="nucleotide sequence ID" value="XM_014613460.1"/>
</dbReference>
<keyword evidence="6" id="KW-1185">Reference proteome</keyword>
<dbReference type="Proteomes" id="UP000515204">
    <property type="component" value="Unplaced"/>
</dbReference>
<evidence type="ECO:0000256" key="2">
    <source>
        <dbReference type="ARBA" id="ARBA00022692"/>
    </source>
</evidence>
<feature type="transmembrane region" description="Helical" evidence="5">
    <location>
        <begin position="63"/>
        <end position="82"/>
    </location>
</feature>
<gene>
    <name evidence="7" type="primary">LOC106741428</name>
</gene>
<dbReference type="OrthoDB" id="9836210at2759"/>
<dbReference type="AlphaFoldDB" id="A0A6P3WS93"/>
<dbReference type="Gene3D" id="1.10.1450.10">
    <property type="entry name" value="Tetraspanin"/>
    <property type="match status" value="1"/>
</dbReference>
<proteinExistence type="predicted"/>
<dbReference type="InterPro" id="IPR008952">
    <property type="entry name" value="Tetraspanin_EC2_sf"/>
</dbReference>
<evidence type="ECO:0000256" key="3">
    <source>
        <dbReference type="ARBA" id="ARBA00022989"/>
    </source>
</evidence>
<keyword evidence="3 5" id="KW-1133">Transmembrane helix</keyword>
<dbReference type="GeneID" id="106741428"/>
<feature type="transmembrane region" description="Helical" evidence="5">
    <location>
        <begin position="103"/>
        <end position="123"/>
    </location>
</feature>
<keyword evidence="4 5" id="KW-0472">Membrane</keyword>
<reference evidence="7" key="1">
    <citation type="submission" date="2025-08" db="UniProtKB">
        <authorList>
            <consortium name="RefSeq"/>
        </authorList>
    </citation>
    <scope>IDENTIFICATION</scope>
</reference>
<protein>
    <submittedName>
        <fullName evidence="7">Uncharacterized protein LOC106741428</fullName>
    </submittedName>
</protein>
<dbReference type="SUPFAM" id="SSF48652">
    <property type="entry name" value="Tetraspanin"/>
    <property type="match status" value="1"/>
</dbReference>
<evidence type="ECO:0000256" key="1">
    <source>
        <dbReference type="ARBA" id="ARBA00004141"/>
    </source>
</evidence>